<accession>A0A9N8Q956</accession>
<feature type="compositionally biased region" description="Low complexity" evidence="1">
    <location>
        <begin position="427"/>
        <end position="438"/>
    </location>
</feature>
<gene>
    <name evidence="3" type="ORF">JKILLFL_G1377</name>
</gene>
<reference evidence="3 4" key="1">
    <citation type="submission" date="2020-10" db="EMBL/GenBank/DDBJ databases">
        <authorList>
            <person name="Sedaghatjoo S."/>
        </authorList>
    </citation>
    <scope>NUCLEOTIDE SEQUENCE [LARGE SCALE GENOMIC DNA]</scope>
    <source>
        <strain evidence="3 4">LLFL</strain>
    </source>
</reference>
<dbReference type="SUPFAM" id="SSF50978">
    <property type="entry name" value="WD40 repeat-like"/>
    <property type="match status" value="1"/>
</dbReference>
<feature type="compositionally biased region" description="Pro residues" evidence="1">
    <location>
        <begin position="226"/>
        <end position="235"/>
    </location>
</feature>
<proteinExistence type="predicted"/>
<feature type="compositionally biased region" description="Low complexity" evidence="1">
    <location>
        <begin position="1301"/>
        <end position="1316"/>
    </location>
</feature>
<feature type="compositionally biased region" description="Polar residues" evidence="1">
    <location>
        <begin position="128"/>
        <end position="140"/>
    </location>
</feature>
<comment type="caution">
    <text evidence="3">The sequence shown here is derived from an EMBL/GenBank/DDBJ whole genome shotgun (WGS) entry which is preliminary data.</text>
</comment>
<evidence type="ECO:0000313" key="4">
    <source>
        <dbReference type="Proteomes" id="UP000836404"/>
    </source>
</evidence>
<organism evidence="3 4">
    <name type="scientific">Tilletia laevis</name>
    <dbReference type="NCBI Taxonomy" id="157183"/>
    <lineage>
        <taxon>Eukaryota</taxon>
        <taxon>Fungi</taxon>
        <taxon>Dikarya</taxon>
        <taxon>Basidiomycota</taxon>
        <taxon>Ustilaginomycotina</taxon>
        <taxon>Exobasidiomycetes</taxon>
        <taxon>Tilletiales</taxon>
        <taxon>Tilletiaceae</taxon>
        <taxon>Tilletia</taxon>
    </lineage>
</organism>
<dbReference type="PANTHER" id="PTHR11200:SF240">
    <property type="entry name" value="INOSITOL POLYPHOSPHATE 5-PHOSPHATASE C9G1.10C-RELATED"/>
    <property type="match status" value="1"/>
</dbReference>
<feature type="compositionally biased region" description="Low complexity" evidence="1">
    <location>
        <begin position="205"/>
        <end position="225"/>
    </location>
</feature>
<feature type="compositionally biased region" description="Low complexity" evidence="1">
    <location>
        <begin position="448"/>
        <end position="465"/>
    </location>
</feature>
<protein>
    <recommendedName>
        <fullName evidence="2">Inositol polyphosphate-related phosphatase domain-containing protein</fullName>
    </recommendedName>
</protein>
<feature type="compositionally biased region" description="Polar residues" evidence="1">
    <location>
        <begin position="35"/>
        <end position="58"/>
    </location>
</feature>
<evidence type="ECO:0000256" key="1">
    <source>
        <dbReference type="SAM" id="MobiDB-lite"/>
    </source>
</evidence>
<dbReference type="InterPro" id="IPR036322">
    <property type="entry name" value="WD40_repeat_dom_sf"/>
</dbReference>
<dbReference type="InterPro" id="IPR000300">
    <property type="entry name" value="IPPc"/>
</dbReference>
<dbReference type="PANTHER" id="PTHR11200">
    <property type="entry name" value="INOSITOL 5-PHOSPHATASE"/>
    <property type="match status" value="1"/>
</dbReference>
<feature type="compositionally biased region" description="Acidic residues" evidence="1">
    <location>
        <begin position="1281"/>
        <end position="1291"/>
    </location>
</feature>
<sequence length="1410" mass="151989">MDSQQQQQQRTHDREQQPQRTPPPAAAASGDNEEATSAQQQPSVSSLRSRFEQMETTVSKPSPAISSPPPPSPRPARQGHVHHLSQQFSMAAPVRPQQPARPESTFSVKSKISLPDGSIAALGWADGTTPSPAMTPSHLENTPALPSPPPLPQTQAIAGSAQLPAPKLPPRPEGIAEQHMSPPLAPPQRAPPPPPVPGPKPAPSPLTISTSTSPSNTITPAASVPHRPPPPPPSPLSSYSKPAPPPVAHPSVPISSPISITGNANRPPIPISASYTAPKPALHPSSSSSSASSASASSSRAFPPPLLRSQHSHHVPLSTSPGTPGAGLMPPASHWGQRAASPTSSTSVTEDEDEEGEDLFSASSDDDAAGEYLGDVLADDAITSPDGTPMSRHLSLRRSPGGKHDRKRSIGARKALESVTSTTTFLSRSMSMRTPTTSQGSSQAALISLSPPGSSASSRPCSSGGTTPVRGATIAVGGGLRSSALYTRGLVEHFPDATHVNRRPPSFCPPRSAIAKSEFVDFDVCGSVVVTATHEGKVKVYKLPTTNANTSHSGKGLSPTINQKSPNHQIYSGSGKYAGADKVFEIEIRGSKGGVEGAGGREKITALSFRCPAPAETHAASRKTMGRYVWVATKDGGIYEIDLSEARVVDNKMNLHSTAIILLERVGDKMISLDDGGKISTWVATPSAAAEGNGKMDASCVTLQTKPSTQRIGLDKHACPLILGDQLWICTGPHANNHGNNNNNTGGNSFGGQGIRGHPNAVSGLRISIYNPPFVENRNFSAVSRPVSLPRDMPSAGEVGPVSSGATIPSRPELVYLGHESGHVTVWSKSTFTCVAIQRLGRHCVVAMAGVVRYLWVGTRAGEMCVYDPGEDITTPNWRLLKKWTAHKEAIFKLLVDRAASEVPQLQVGSAGEDGCVHFWDGTLLADWLDKAVLCREAEFCTFRSLRCLITTFNIDAACPLDLQRGGASENVDFLETLITNATRKHGADILVFGFQELIDLEKKSLTAKTLLVGKNRLADKMGAKISANYRQWYEALTRAVMIYGPKDQPYKVIASDSLVGLFSLVLVRQSESSNIRDAATGVTKVGLGGRYGNKGAIATRFVVDDTSVSFVNCHLSAGQRAVKRRNEDVADILEDPDVFEQPIENTDAFVPGGDGRMILDHTLCFFSGDLNYRIDERRDTTISLIRDRRLEHLLALDQLRTQMATNPTFRLRYFTEAGPPRFEPTYKYDKHTHEWDSSAKQRIPAWCDRILWREQGADWSRARLTWAPTAQSSLNVGDQVGEENDDNDTPDQEHPPPPSHSNSTPTRPTGRHPGPVSGQGHVRVLGYRRWETTISDHRPVTGLFEIKVRRVQPEQKEDVLAQLKEEWKEVEREMYASTSYELSLHHRQLTTLNTLQASNKSITHQTRGL</sequence>
<feature type="compositionally biased region" description="Pro residues" evidence="1">
    <location>
        <begin position="183"/>
        <end position="204"/>
    </location>
</feature>
<dbReference type="Gene3D" id="3.60.10.10">
    <property type="entry name" value="Endonuclease/exonuclease/phosphatase"/>
    <property type="match status" value="1"/>
</dbReference>
<dbReference type="Proteomes" id="UP000836404">
    <property type="component" value="Unassembled WGS sequence"/>
</dbReference>
<dbReference type="InterPro" id="IPR046985">
    <property type="entry name" value="IP5"/>
</dbReference>
<feature type="compositionally biased region" description="Acidic residues" evidence="1">
    <location>
        <begin position="349"/>
        <end position="369"/>
    </location>
</feature>
<feature type="region of interest" description="Disordered" evidence="1">
    <location>
        <begin position="1271"/>
        <end position="1322"/>
    </location>
</feature>
<feature type="compositionally biased region" description="Low complexity" evidence="1">
    <location>
        <begin position="91"/>
        <end position="102"/>
    </location>
</feature>
<dbReference type="Gene3D" id="2.130.10.10">
    <property type="entry name" value="YVTN repeat-like/Quinoprotein amine dehydrogenase"/>
    <property type="match status" value="1"/>
</dbReference>
<dbReference type="InterPro" id="IPR015943">
    <property type="entry name" value="WD40/YVTN_repeat-like_dom_sf"/>
</dbReference>
<keyword evidence="4" id="KW-1185">Reference proteome</keyword>
<evidence type="ECO:0000259" key="2">
    <source>
        <dbReference type="SMART" id="SM00128"/>
    </source>
</evidence>
<feature type="compositionally biased region" description="Low complexity" evidence="1">
    <location>
        <begin position="249"/>
        <end position="260"/>
    </location>
</feature>
<dbReference type="EMBL" id="CAJHJF010000633">
    <property type="protein sequence ID" value="CAD6904510.1"/>
    <property type="molecule type" value="Genomic_DNA"/>
</dbReference>
<feature type="region of interest" description="Disordered" evidence="1">
    <location>
        <begin position="1"/>
        <end position="466"/>
    </location>
</feature>
<dbReference type="GO" id="GO:0004439">
    <property type="term" value="F:phosphatidylinositol-4,5-bisphosphate 5-phosphatase activity"/>
    <property type="evidence" value="ECO:0007669"/>
    <property type="project" value="TreeGrafter"/>
</dbReference>
<name>A0A9N8Q956_9BASI</name>
<dbReference type="Pfam" id="PF22669">
    <property type="entry name" value="Exo_endo_phos2"/>
    <property type="match status" value="1"/>
</dbReference>
<evidence type="ECO:0000313" key="3">
    <source>
        <dbReference type="EMBL" id="CAD6904510.1"/>
    </source>
</evidence>
<feature type="compositionally biased region" description="Basic residues" evidence="1">
    <location>
        <begin position="394"/>
        <end position="411"/>
    </location>
</feature>
<dbReference type="GO" id="GO:0046856">
    <property type="term" value="P:phosphatidylinositol dephosphorylation"/>
    <property type="evidence" value="ECO:0007669"/>
    <property type="project" value="InterPro"/>
</dbReference>
<dbReference type="SMART" id="SM00128">
    <property type="entry name" value="IPPc"/>
    <property type="match status" value="1"/>
</dbReference>
<dbReference type="SUPFAM" id="SSF56219">
    <property type="entry name" value="DNase I-like"/>
    <property type="match status" value="1"/>
</dbReference>
<dbReference type="InterPro" id="IPR036691">
    <property type="entry name" value="Endo/exonu/phosph_ase_sf"/>
</dbReference>
<feature type="compositionally biased region" description="Low complexity" evidence="1">
    <location>
        <begin position="285"/>
        <end position="299"/>
    </location>
</feature>
<feature type="domain" description="Inositol polyphosphate-related phosphatase" evidence="2">
    <location>
        <begin position="944"/>
        <end position="1353"/>
    </location>
</feature>